<evidence type="ECO:0000313" key="9">
    <source>
        <dbReference type="Proteomes" id="UP000290189"/>
    </source>
</evidence>
<proteinExistence type="predicted"/>
<keyword evidence="3" id="KW-0446">Lipid-binding</keyword>
<dbReference type="Pfam" id="PF12796">
    <property type="entry name" value="Ank_2"/>
    <property type="match status" value="1"/>
</dbReference>
<evidence type="ECO:0000313" key="7">
    <source>
        <dbReference type="EMBL" id="SPQ95443.1"/>
    </source>
</evidence>
<reference evidence="7 9" key="2">
    <citation type="submission" date="2018-03" db="EMBL/GenBank/DDBJ databases">
        <authorList>
            <person name="Fogelqvist J."/>
        </authorList>
    </citation>
    <scope>NUCLEOTIDE SEQUENCE [LARGE SCALE GENOMIC DNA]</scope>
</reference>
<gene>
    <name evidence="6" type="ORF">PBRA_002962</name>
    <name evidence="7" type="ORF">PLBR_LOCUS2658</name>
</gene>
<dbReference type="PROSITE" id="PS50088">
    <property type="entry name" value="ANK_REPEAT"/>
    <property type="match status" value="2"/>
</dbReference>
<dbReference type="STRING" id="37360.A0A0G4J6S2"/>
<dbReference type="AlphaFoldDB" id="A0A0G4J6S2"/>
<dbReference type="SUPFAM" id="SSF47027">
    <property type="entry name" value="Acyl-CoA binding protein"/>
    <property type="match status" value="1"/>
</dbReference>
<dbReference type="Proteomes" id="UP000290189">
    <property type="component" value="Unassembled WGS sequence"/>
</dbReference>
<dbReference type="Pfam" id="PF00887">
    <property type="entry name" value="ACBP"/>
    <property type="match status" value="1"/>
</dbReference>
<dbReference type="PRINTS" id="PR00689">
    <property type="entry name" value="ACOABINDINGP"/>
</dbReference>
<dbReference type="EMBL" id="OVEO01000004">
    <property type="protein sequence ID" value="SPQ95443.1"/>
    <property type="molecule type" value="Genomic_DNA"/>
</dbReference>
<dbReference type="GO" id="GO:0000062">
    <property type="term" value="F:fatty-acyl-CoA binding"/>
    <property type="evidence" value="ECO:0007669"/>
    <property type="project" value="InterPro"/>
</dbReference>
<evidence type="ECO:0000313" key="8">
    <source>
        <dbReference type="Proteomes" id="UP000039324"/>
    </source>
</evidence>
<dbReference type="PROSITE" id="PS51228">
    <property type="entry name" value="ACB_2"/>
    <property type="match status" value="1"/>
</dbReference>
<organism evidence="6 8">
    <name type="scientific">Plasmodiophora brassicae</name>
    <name type="common">Clubroot disease agent</name>
    <dbReference type="NCBI Taxonomy" id="37360"/>
    <lineage>
        <taxon>Eukaryota</taxon>
        <taxon>Sar</taxon>
        <taxon>Rhizaria</taxon>
        <taxon>Endomyxa</taxon>
        <taxon>Phytomyxea</taxon>
        <taxon>Plasmodiophorida</taxon>
        <taxon>Plasmodiophoridae</taxon>
        <taxon>Plasmodiophora</taxon>
    </lineage>
</organism>
<dbReference type="Proteomes" id="UP000039324">
    <property type="component" value="Unassembled WGS sequence"/>
</dbReference>
<name>A0A0G4J6S2_PLABS</name>
<dbReference type="InterPro" id="IPR000582">
    <property type="entry name" value="Acyl-CoA-binding_protein"/>
</dbReference>
<dbReference type="OrthoDB" id="10254927at2759"/>
<feature type="domain" description="ACB" evidence="5">
    <location>
        <begin position="5"/>
        <end position="90"/>
    </location>
</feature>
<dbReference type="OMA" id="ARSKWQA"/>
<dbReference type="PANTHER" id="PTHR24119">
    <property type="entry name" value="ACYL-COA-BINDING DOMAIN-CONTAINING PROTEIN 6"/>
    <property type="match status" value="1"/>
</dbReference>
<keyword evidence="1" id="KW-0677">Repeat</keyword>
<evidence type="ECO:0000256" key="1">
    <source>
        <dbReference type="ARBA" id="ARBA00022737"/>
    </source>
</evidence>
<dbReference type="PROSITE" id="PS50297">
    <property type="entry name" value="ANK_REP_REGION"/>
    <property type="match status" value="2"/>
</dbReference>
<dbReference type="InterPro" id="IPR035984">
    <property type="entry name" value="Acyl-CoA-binding_sf"/>
</dbReference>
<evidence type="ECO:0000259" key="5">
    <source>
        <dbReference type="PROSITE" id="PS51228"/>
    </source>
</evidence>
<dbReference type="InterPro" id="IPR014352">
    <property type="entry name" value="FERM/acyl-CoA-bd_prot_sf"/>
</dbReference>
<feature type="repeat" description="ANK" evidence="4">
    <location>
        <begin position="156"/>
        <end position="189"/>
    </location>
</feature>
<dbReference type="SMART" id="SM00248">
    <property type="entry name" value="ANK"/>
    <property type="match status" value="2"/>
</dbReference>
<dbReference type="Gene3D" id="1.25.40.20">
    <property type="entry name" value="Ankyrin repeat-containing domain"/>
    <property type="match status" value="2"/>
</dbReference>
<dbReference type="InterPro" id="IPR002110">
    <property type="entry name" value="Ankyrin_rpt"/>
</dbReference>
<keyword evidence="8" id="KW-1185">Reference proteome</keyword>
<evidence type="ECO:0000256" key="2">
    <source>
        <dbReference type="ARBA" id="ARBA00023043"/>
    </source>
</evidence>
<dbReference type="PRINTS" id="PR01415">
    <property type="entry name" value="ANKYRIN"/>
</dbReference>
<dbReference type="EMBL" id="CDSF01000144">
    <property type="protein sequence ID" value="CEP03202.1"/>
    <property type="molecule type" value="Genomic_DNA"/>
</dbReference>
<dbReference type="SUPFAM" id="SSF48403">
    <property type="entry name" value="Ankyrin repeat"/>
    <property type="match status" value="1"/>
</dbReference>
<dbReference type="Gene3D" id="1.20.80.10">
    <property type="match status" value="1"/>
</dbReference>
<accession>A0A0G4J6S2</accession>
<feature type="repeat" description="ANK" evidence="4">
    <location>
        <begin position="190"/>
        <end position="222"/>
    </location>
</feature>
<evidence type="ECO:0000256" key="4">
    <source>
        <dbReference type="PROSITE-ProRule" id="PRU00023"/>
    </source>
</evidence>
<dbReference type="PANTHER" id="PTHR24119:SF0">
    <property type="entry name" value="ACYL-COA-BINDING DOMAIN-CONTAINING PROTEIN 6"/>
    <property type="match status" value="1"/>
</dbReference>
<protein>
    <recommendedName>
        <fullName evidence="5">ACB domain-containing protein</fullName>
    </recommendedName>
</protein>
<geneLocation type="mitochondrion" evidence="7"/>
<keyword evidence="7" id="KW-0496">Mitochondrion</keyword>
<evidence type="ECO:0000256" key="3">
    <source>
        <dbReference type="ARBA" id="ARBA00023121"/>
    </source>
</evidence>
<reference evidence="6 8" key="1">
    <citation type="submission" date="2015-02" db="EMBL/GenBank/DDBJ databases">
        <authorList>
            <person name="Chooi Y.-H."/>
        </authorList>
    </citation>
    <scope>NUCLEOTIDE SEQUENCE [LARGE SCALE GENOMIC DNA]</scope>
    <source>
        <strain evidence="6">E3</strain>
    </source>
</reference>
<dbReference type="InterPro" id="IPR036770">
    <property type="entry name" value="Ankyrin_rpt-contain_sf"/>
</dbReference>
<keyword evidence="2 4" id="KW-0040">ANK repeat</keyword>
<evidence type="ECO:0000313" key="6">
    <source>
        <dbReference type="EMBL" id="CEP03202.1"/>
    </source>
</evidence>
<sequence>MQDDLDADFDAAVTMIRTANVDISNSLKLEFYALYKQATVGPCTAAKPGLLDFTGRAKWTAWNDKKDLSATEAKLQYVSMVRQIMGAAVQHDGPNNDVEGATNDAFAPAVSRMAVEPETVMDADLEIWDFASDGKLDRVVETLVSGAVSVDDRDEHGRTALHFACDRGHELIVSALCTRFGANVNVQDHMGYTPLHNAASAGRADIVQFLLDHGADPSICDADGLPASHDSPADIQEQIRLHCQ</sequence>